<evidence type="ECO:0000313" key="2">
    <source>
        <dbReference type="Proteomes" id="UP000622687"/>
    </source>
</evidence>
<dbReference type="EMBL" id="JAEEGB010000013">
    <property type="protein sequence ID" value="MBI6873445.1"/>
    <property type="molecule type" value="Genomic_DNA"/>
</dbReference>
<organism evidence="1 2">
    <name type="scientific">Clostridium aciditolerans</name>
    <dbReference type="NCBI Taxonomy" id="339861"/>
    <lineage>
        <taxon>Bacteria</taxon>
        <taxon>Bacillati</taxon>
        <taxon>Bacillota</taxon>
        <taxon>Clostridia</taxon>
        <taxon>Eubacteriales</taxon>
        <taxon>Clostridiaceae</taxon>
        <taxon>Clostridium</taxon>
    </lineage>
</organism>
<sequence>MKIKVLTEKEKNEILNCIKKRKFSNLNNLCIAFNEFIRNLYRKYIRYKYRLLLDDFRSECHLIILNCAKKFKGSTFGQLVNYIEETVSKRVITISKKHKKFCKKDILGDFEDNSAYERYLFLIDFEEQLLSTMTLESNYDRYLYGKISEYELELLKEFICGGDLKAFAERRGVKYESVIRALARAKEKVKKVIESLHINSAYDDYVLP</sequence>
<dbReference type="RefSeq" id="WP_211142863.1">
    <property type="nucleotide sequence ID" value="NZ_JAEEGB010000013.1"/>
</dbReference>
<dbReference type="Proteomes" id="UP000622687">
    <property type="component" value="Unassembled WGS sequence"/>
</dbReference>
<keyword evidence="2" id="KW-1185">Reference proteome</keyword>
<reference evidence="1" key="1">
    <citation type="submission" date="2020-12" db="EMBL/GenBank/DDBJ databases">
        <title>Clostridium thailandense sp. nov., a novel acetogenic bacterium isolated from peat land soil in Thailand.</title>
        <authorList>
            <person name="Chaikitkaew S."/>
            <person name="Birkeland N.K."/>
        </authorList>
    </citation>
    <scope>NUCLEOTIDE SEQUENCE</scope>
    <source>
        <strain evidence="1">DSM 17425</strain>
    </source>
</reference>
<proteinExistence type="predicted"/>
<gene>
    <name evidence="1" type="ORF">I6U51_12110</name>
</gene>
<accession>A0A934HZU8</accession>
<evidence type="ECO:0000313" key="1">
    <source>
        <dbReference type="EMBL" id="MBI6873445.1"/>
    </source>
</evidence>
<protein>
    <submittedName>
        <fullName evidence="1">Uncharacterized protein</fullName>
    </submittedName>
</protein>
<name>A0A934HZU8_9CLOT</name>
<comment type="caution">
    <text evidence="1">The sequence shown here is derived from an EMBL/GenBank/DDBJ whole genome shotgun (WGS) entry which is preliminary data.</text>
</comment>
<dbReference type="AlphaFoldDB" id="A0A934HZU8"/>